<dbReference type="Proteomes" id="UP001174136">
    <property type="component" value="Unassembled WGS sequence"/>
</dbReference>
<gene>
    <name evidence="1" type="ORF">N1851_028458</name>
</gene>
<name>A0AA47M8N2_MERPO</name>
<evidence type="ECO:0008006" key="3">
    <source>
        <dbReference type="Google" id="ProtNLM"/>
    </source>
</evidence>
<dbReference type="AlphaFoldDB" id="A0AA47M8N2"/>
<organism evidence="1 2">
    <name type="scientific">Merluccius polli</name>
    <name type="common">Benguela hake</name>
    <name type="synonym">Merluccius cadenati</name>
    <dbReference type="NCBI Taxonomy" id="89951"/>
    <lineage>
        <taxon>Eukaryota</taxon>
        <taxon>Metazoa</taxon>
        <taxon>Chordata</taxon>
        <taxon>Craniata</taxon>
        <taxon>Vertebrata</taxon>
        <taxon>Euteleostomi</taxon>
        <taxon>Actinopterygii</taxon>
        <taxon>Neopterygii</taxon>
        <taxon>Teleostei</taxon>
        <taxon>Neoteleostei</taxon>
        <taxon>Acanthomorphata</taxon>
        <taxon>Zeiogadaria</taxon>
        <taxon>Gadariae</taxon>
        <taxon>Gadiformes</taxon>
        <taxon>Gadoidei</taxon>
        <taxon>Merlucciidae</taxon>
        <taxon>Merluccius</taxon>
    </lineage>
</organism>
<reference evidence="1" key="1">
    <citation type="journal article" date="2023" name="Front. Mar. Sci.">
        <title>A new Merluccius polli reference genome to investigate the effects of global change in West African waters.</title>
        <authorList>
            <person name="Mateo J.L."/>
            <person name="Blanco-Fernandez C."/>
            <person name="Garcia-Vazquez E."/>
            <person name="Machado-Schiaffino G."/>
        </authorList>
    </citation>
    <scope>NUCLEOTIDE SEQUENCE</scope>
    <source>
        <strain evidence="1">C29</strain>
        <tissue evidence="1">Fin</tissue>
    </source>
</reference>
<accession>A0AA47M8N2</accession>
<keyword evidence="2" id="KW-1185">Reference proteome</keyword>
<evidence type="ECO:0000313" key="1">
    <source>
        <dbReference type="EMBL" id="KAK0135660.1"/>
    </source>
</evidence>
<comment type="caution">
    <text evidence="1">The sequence shown here is derived from an EMBL/GenBank/DDBJ whole genome shotgun (WGS) entry which is preliminary data.</text>
</comment>
<proteinExistence type="predicted"/>
<evidence type="ECO:0000313" key="2">
    <source>
        <dbReference type="Proteomes" id="UP001174136"/>
    </source>
</evidence>
<sequence>MTQRRKLVVAQVQQQEEADRCAKAVSQSKQGQWTSWENLEHCKLTWKNLWEMEGSQISFIIRATYDVLPTPKNLNQWFGEDPSCALCQTPATLGHILTGCKTSLSQGRYTWRHNQVLRQLAITLEGRRTTNNAFLPPMPRHSNTTPFVRAGQLPAKPSARVEATLLDTAWDWRMQVDLDQRLIFPPEIMTTNIRPDLVLWSTSQKLLFIVELTVPWEAAVGEAYERKRLKYSDIATEAEQRAWRAQVLPVEVGCIGFVATSTTKLLKGMGVRGQAFRQAVKSLSDAAERSSSWLWIKRKDPNWAAK</sequence>
<dbReference type="EMBL" id="JAOPHQ010005412">
    <property type="protein sequence ID" value="KAK0135660.1"/>
    <property type="molecule type" value="Genomic_DNA"/>
</dbReference>
<protein>
    <recommendedName>
        <fullName evidence="3">Reverse transcriptase zinc-binding domain-containing protein</fullName>
    </recommendedName>
</protein>